<feature type="domain" description="AWS" evidence="13">
    <location>
        <begin position="201"/>
        <end position="248"/>
    </location>
</feature>
<feature type="region of interest" description="Disordered" evidence="11">
    <location>
        <begin position="172"/>
        <end position="195"/>
    </location>
</feature>
<dbReference type="InterPro" id="IPR013083">
    <property type="entry name" value="Znf_RING/FYVE/PHD"/>
</dbReference>
<keyword evidence="7" id="KW-0479">Metal-binding</keyword>
<dbReference type="Gene3D" id="3.30.40.10">
    <property type="entry name" value="Zinc/RING finger domain, C3HC4 (zinc finger)"/>
    <property type="match status" value="1"/>
</dbReference>
<keyword evidence="8" id="KW-0863">Zinc-finger</keyword>
<evidence type="ECO:0000256" key="8">
    <source>
        <dbReference type="ARBA" id="ARBA00022771"/>
    </source>
</evidence>
<keyword evidence="4" id="KW-0489">Methyltransferase</keyword>
<evidence type="ECO:0000256" key="11">
    <source>
        <dbReference type="SAM" id="MobiDB-lite"/>
    </source>
</evidence>
<keyword evidence="10" id="KW-0539">Nucleus</keyword>
<dbReference type="SUPFAM" id="SSF57903">
    <property type="entry name" value="FYVE/PHD zinc finger"/>
    <property type="match status" value="1"/>
</dbReference>
<name>A0A1I8G940_9PLAT</name>
<dbReference type="WBParaSite" id="maker-uti_cns_0001086-snap-gene-0.5-mRNA-1">
    <property type="protein sequence ID" value="maker-uti_cns_0001086-snap-gene-0.5-mRNA-1"/>
    <property type="gene ID" value="maker-uti_cns_0001086-snap-gene-0.5"/>
</dbReference>
<dbReference type="InterPro" id="IPR050777">
    <property type="entry name" value="SET2_Histone-Lys_MeTrsfase"/>
</dbReference>
<evidence type="ECO:0000313" key="15">
    <source>
        <dbReference type="WBParaSite" id="maker-uti_cns_0001086-snap-gene-0.5-mRNA-1"/>
    </source>
</evidence>
<dbReference type="PANTHER" id="PTHR22884">
    <property type="entry name" value="SET DOMAIN PROTEINS"/>
    <property type="match status" value="1"/>
</dbReference>
<dbReference type="InterPro" id="IPR001965">
    <property type="entry name" value="Znf_PHD"/>
</dbReference>
<keyword evidence="9" id="KW-0862">Zinc</keyword>
<dbReference type="SMART" id="SM00293">
    <property type="entry name" value="PWWP"/>
    <property type="match status" value="1"/>
</dbReference>
<dbReference type="AlphaFoldDB" id="A0A1I8G940"/>
<dbReference type="GO" id="GO:0042054">
    <property type="term" value="F:histone methyltransferase activity"/>
    <property type="evidence" value="ECO:0007669"/>
    <property type="project" value="InterPro"/>
</dbReference>
<dbReference type="PROSITE" id="PS51215">
    <property type="entry name" value="AWS"/>
    <property type="match status" value="1"/>
</dbReference>
<dbReference type="Pfam" id="PF00855">
    <property type="entry name" value="PWWP"/>
    <property type="match status" value="1"/>
</dbReference>
<protein>
    <submittedName>
        <fullName evidence="15">PWWP domain-containing protein</fullName>
    </submittedName>
</protein>
<dbReference type="PROSITE" id="PS50812">
    <property type="entry name" value="PWWP"/>
    <property type="match status" value="1"/>
</dbReference>
<evidence type="ECO:0000256" key="7">
    <source>
        <dbReference type="ARBA" id="ARBA00022723"/>
    </source>
</evidence>
<keyword evidence="5" id="KW-0808">Transferase</keyword>
<keyword evidence="3" id="KW-0158">Chromosome</keyword>
<organism evidence="14 15">
    <name type="scientific">Macrostomum lignano</name>
    <dbReference type="NCBI Taxonomy" id="282301"/>
    <lineage>
        <taxon>Eukaryota</taxon>
        <taxon>Metazoa</taxon>
        <taxon>Spiralia</taxon>
        <taxon>Lophotrochozoa</taxon>
        <taxon>Platyhelminthes</taxon>
        <taxon>Rhabditophora</taxon>
        <taxon>Macrostomorpha</taxon>
        <taxon>Macrostomida</taxon>
        <taxon>Macrostomidae</taxon>
        <taxon>Macrostomum</taxon>
    </lineage>
</organism>
<dbReference type="GO" id="GO:0008270">
    <property type="term" value="F:zinc ion binding"/>
    <property type="evidence" value="ECO:0007669"/>
    <property type="project" value="UniProtKB-KW"/>
</dbReference>
<dbReference type="CDD" id="cd05838">
    <property type="entry name" value="PWWP_NSD_rpt2"/>
    <property type="match status" value="1"/>
</dbReference>
<dbReference type="SMART" id="SM00249">
    <property type="entry name" value="PHD"/>
    <property type="match status" value="1"/>
</dbReference>
<keyword evidence="14" id="KW-1185">Reference proteome</keyword>
<accession>A0A1I8G940</accession>
<proteinExistence type="predicted"/>
<evidence type="ECO:0000256" key="10">
    <source>
        <dbReference type="ARBA" id="ARBA00023242"/>
    </source>
</evidence>
<evidence type="ECO:0000259" key="13">
    <source>
        <dbReference type="PROSITE" id="PS51215"/>
    </source>
</evidence>
<dbReference type="SMART" id="SM00570">
    <property type="entry name" value="AWS"/>
    <property type="match status" value="1"/>
</dbReference>
<evidence type="ECO:0000256" key="5">
    <source>
        <dbReference type="ARBA" id="ARBA00022679"/>
    </source>
</evidence>
<feature type="domain" description="PWWP" evidence="12">
    <location>
        <begin position="61"/>
        <end position="123"/>
    </location>
</feature>
<evidence type="ECO:0000256" key="3">
    <source>
        <dbReference type="ARBA" id="ARBA00022454"/>
    </source>
</evidence>
<dbReference type="GO" id="GO:0032259">
    <property type="term" value="P:methylation"/>
    <property type="evidence" value="ECO:0007669"/>
    <property type="project" value="UniProtKB-KW"/>
</dbReference>
<evidence type="ECO:0000256" key="4">
    <source>
        <dbReference type="ARBA" id="ARBA00022603"/>
    </source>
</evidence>
<dbReference type="InterPro" id="IPR011011">
    <property type="entry name" value="Znf_FYVE_PHD"/>
</dbReference>
<evidence type="ECO:0000256" key="2">
    <source>
        <dbReference type="ARBA" id="ARBA00004286"/>
    </source>
</evidence>
<keyword evidence="6" id="KW-0949">S-adenosyl-L-methionine</keyword>
<evidence type="ECO:0000313" key="14">
    <source>
        <dbReference type="Proteomes" id="UP000095280"/>
    </source>
</evidence>
<reference evidence="15" key="1">
    <citation type="submission" date="2016-11" db="UniProtKB">
        <authorList>
            <consortium name="WormBaseParasite"/>
        </authorList>
    </citation>
    <scope>IDENTIFICATION</scope>
</reference>
<evidence type="ECO:0000256" key="1">
    <source>
        <dbReference type="ARBA" id="ARBA00004123"/>
    </source>
</evidence>
<dbReference type="InterPro" id="IPR006560">
    <property type="entry name" value="AWS_dom"/>
</dbReference>
<evidence type="ECO:0000256" key="9">
    <source>
        <dbReference type="ARBA" id="ARBA00022833"/>
    </source>
</evidence>
<dbReference type="Proteomes" id="UP000095280">
    <property type="component" value="Unplaced"/>
</dbReference>
<dbReference type="GO" id="GO:0005694">
    <property type="term" value="C:chromosome"/>
    <property type="evidence" value="ECO:0007669"/>
    <property type="project" value="UniProtKB-SubCell"/>
</dbReference>
<dbReference type="SUPFAM" id="SSF63748">
    <property type="entry name" value="Tudor/PWWP/MBT"/>
    <property type="match status" value="1"/>
</dbReference>
<sequence>TATRHVNTSWCFACLRSGGLSGCQRCPASCHIACLPDSPSAAPAVAPFTCAPCRLSWQPRCGDIVWVKVGPFRWWPCEILLAQHAPENIQRLGRQLGTFPVRFFGTDEYYWVSLARLFPFKDGDLGESAAAAAGSAGTETAELMDKFNEGVALAQEAWRLSLLGELSAVPQPVSADSDQPLPPAPTGQEPQLQQAEASASSLMAKCDCQRRGRHCGELDGCANRLAGIECHPAACGPGCLNQRLSRFGWLIGAV</sequence>
<comment type="subcellular location">
    <subcellularLocation>
        <location evidence="2">Chromosome</location>
    </subcellularLocation>
    <subcellularLocation>
        <location evidence="1">Nucleus</location>
    </subcellularLocation>
</comment>
<evidence type="ECO:0000256" key="6">
    <source>
        <dbReference type="ARBA" id="ARBA00022691"/>
    </source>
</evidence>
<dbReference type="GO" id="GO:0005634">
    <property type="term" value="C:nucleus"/>
    <property type="evidence" value="ECO:0007669"/>
    <property type="project" value="UniProtKB-SubCell"/>
</dbReference>
<dbReference type="Gene3D" id="2.30.30.140">
    <property type="match status" value="1"/>
</dbReference>
<evidence type="ECO:0000259" key="12">
    <source>
        <dbReference type="PROSITE" id="PS50812"/>
    </source>
</evidence>
<dbReference type="InterPro" id="IPR000313">
    <property type="entry name" value="PWWP_dom"/>
</dbReference>